<name>A0A3B1CKG7_9ZZZZ</name>
<dbReference type="Gene3D" id="3.40.50.720">
    <property type="entry name" value="NAD(P)-binding Rossmann-like Domain"/>
    <property type="match status" value="1"/>
</dbReference>
<evidence type="ECO:0000313" key="3">
    <source>
        <dbReference type="EMBL" id="VAX19355.1"/>
    </source>
</evidence>
<evidence type="ECO:0000259" key="2">
    <source>
        <dbReference type="Pfam" id="PF22725"/>
    </source>
</evidence>
<dbReference type="InterPro" id="IPR055170">
    <property type="entry name" value="GFO_IDH_MocA-like_dom"/>
</dbReference>
<dbReference type="Pfam" id="PF22725">
    <property type="entry name" value="GFO_IDH_MocA_C3"/>
    <property type="match status" value="1"/>
</dbReference>
<reference evidence="3" key="1">
    <citation type="submission" date="2018-06" db="EMBL/GenBank/DDBJ databases">
        <authorList>
            <person name="Zhirakovskaya E."/>
        </authorList>
    </citation>
    <scope>NUCLEOTIDE SEQUENCE</scope>
</reference>
<dbReference type="Pfam" id="PF01408">
    <property type="entry name" value="GFO_IDH_MocA"/>
    <property type="match status" value="1"/>
</dbReference>
<dbReference type="GO" id="GO:0000166">
    <property type="term" value="F:nucleotide binding"/>
    <property type="evidence" value="ECO:0007669"/>
    <property type="project" value="InterPro"/>
</dbReference>
<dbReference type="AlphaFoldDB" id="A0A3B1CKG7"/>
<proteinExistence type="predicted"/>
<gene>
    <name evidence="3" type="ORF">MNBD_NITROSPINAE03-323</name>
</gene>
<dbReference type="Gene3D" id="3.30.360.10">
    <property type="entry name" value="Dihydrodipicolinate Reductase, domain 2"/>
    <property type="match status" value="1"/>
</dbReference>
<feature type="domain" description="GFO/IDH/MocA-like oxidoreductase" evidence="2">
    <location>
        <begin position="158"/>
        <end position="248"/>
    </location>
</feature>
<evidence type="ECO:0008006" key="4">
    <source>
        <dbReference type="Google" id="ProtNLM"/>
    </source>
</evidence>
<dbReference type="InterPro" id="IPR052515">
    <property type="entry name" value="Gfo/Idh/MocA_Oxidoreductase"/>
</dbReference>
<dbReference type="SUPFAM" id="SSF55347">
    <property type="entry name" value="Glyceraldehyde-3-phosphate dehydrogenase-like, C-terminal domain"/>
    <property type="match status" value="1"/>
</dbReference>
<protein>
    <recommendedName>
        <fullName evidence="4">Gfo/Idh/MocA family oxidoreductase</fullName>
    </recommendedName>
</protein>
<organism evidence="3">
    <name type="scientific">hydrothermal vent metagenome</name>
    <dbReference type="NCBI Taxonomy" id="652676"/>
    <lineage>
        <taxon>unclassified sequences</taxon>
        <taxon>metagenomes</taxon>
        <taxon>ecological metagenomes</taxon>
    </lineage>
</organism>
<dbReference type="InterPro" id="IPR036291">
    <property type="entry name" value="NAD(P)-bd_dom_sf"/>
</dbReference>
<sequence>MSKGSPKSGGKKKKYAVAIAGCGRIASLLEDDPLRGKPATHAGAYHAHPSTKIVAGCDIDPGRLKKFGRRWGVSCLYGDYRKMLDKERIDILSVAVWTEAHAEIVTYAAESGVKGIYCEKPVALNLKQAKDMIRACEKNNVALVVGHERRWDAHFVIIKDMLNKGELGKLRSITGYTLSSRPPKLSRRKHGGGTMFHDGTHLVDLFNFFAGAPEYVIGLADRPHGKGYLESTALGIIGYKNGVKGMILGGGERKYFHFEIDIQTDTSRVLLGNHISELYMCGQSERYTGFTELKKVPFPGGLNHVNAFVGGVTGLINEMETGKISISSGRDGYKALETIMALYRSAGKGGAPVKLPL</sequence>
<feature type="domain" description="Gfo/Idh/MocA-like oxidoreductase N-terminal" evidence="1">
    <location>
        <begin position="39"/>
        <end position="147"/>
    </location>
</feature>
<dbReference type="EMBL" id="UOGB01000143">
    <property type="protein sequence ID" value="VAX19355.1"/>
    <property type="molecule type" value="Genomic_DNA"/>
</dbReference>
<dbReference type="PANTHER" id="PTHR43249">
    <property type="entry name" value="UDP-N-ACETYL-2-AMINO-2-DEOXY-D-GLUCURONATE OXIDASE"/>
    <property type="match status" value="1"/>
</dbReference>
<accession>A0A3B1CKG7</accession>
<dbReference type="PANTHER" id="PTHR43249:SF1">
    <property type="entry name" value="D-GLUCOSIDE 3-DEHYDROGENASE"/>
    <property type="match status" value="1"/>
</dbReference>
<dbReference type="SUPFAM" id="SSF51735">
    <property type="entry name" value="NAD(P)-binding Rossmann-fold domains"/>
    <property type="match status" value="1"/>
</dbReference>
<dbReference type="InterPro" id="IPR000683">
    <property type="entry name" value="Gfo/Idh/MocA-like_OxRdtase_N"/>
</dbReference>
<evidence type="ECO:0000259" key="1">
    <source>
        <dbReference type="Pfam" id="PF01408"/>
    </source>
</evidence>